<evidence type="ECO:0000313" key="2">
    <source>
        <dbReference type="RefSeq" id="XP_006824948.1"/>
    </source>
</evidence>
<dbReference type="Proteomes" id="UP000694865">
    <property type="component" value="Unplaced"/>
</dbReference>
<gene>
    <name evidence="2" type="primary">LOC102804318</name>
</gene>
<dbReference type="GeneID" id="102804318"/>
<proteinExistence type="predicted"/>
<evidence type="ECO:0000313" key="1">
    <source>
        <dbReference type="Proteomes" id="UP000694865"/>
    </source>
</evidence>
<accession>A0ABM0MY57</accession>
<dbReference type="CDD" id="cd11296">
    <property type="entry name" value="O-FucT_like"/>
    <property type="match status" value="1"/>
</dbReference>
<reference evidence="2" key="1">
    <citation type="submission" date="2025-08" db="UniProtKB">
        <authorList>
            <consortium name="RefSeq"/>
        </authorList>
    </citation>
    <scope>IDENTIFICATION</scope>
    <source>
        <tissue evidence="2">Testes</tissue>
    </source>
</reference>
<sequence length="130" mass="15036">MAKFELSRMIGNITKAVADLQKKNNLSCLYVACPEWSTSILDELSKFIPKEQIYHLKRLPVNADNRKLLDDYYAASLIEQEICYRSRVFLAAGFSNWSNFVTKERDLEGKITFNIKELPGIPNYRTLNLL</sequence>
<protein>
    <submittedName>
        <fullName evidence="2">Uncharacterized protein LOC102804318</fullName>
    </submittedName>
</protein>
<dbReference type="Gene3D" id="3.40.50.11350">
    <property type="match status" value="1"/>
</dbReference>
<organism evidence="1 2">
    <name type="scientific">Saccoglossus kowalevskii</name>
    <name type="common">Acorn worm</name>
    <dbReference type="NCBI Taxonomy" id="10224"/>
    <lineage>
        <taxon>Eukaryota</taxon>
        <taxon>Metazoa</taxon>
        <taxon>Hemichordata</taxon>
        <taxon>Enteropneusta</taxon>
        <taxon>Harrimaniidae</taxon>
        <taxon>Saccoglossus</taxon>
    </lineage>
</organism>
<keyword evidence="1" id="KW-1185">Reference proteome</keyword>
<name>A0ABM0MY57_SACKO</name>
<dbReference type="RefSeq" id="XP_006824948.1">
    <property type="nucleotide sequence ID" value="XM_006824885.1"/>
</dbReference>